<dbReference type="InterPro" id="IPR050593">
    <property type="entry name" value="LovG"/>
</dbReference>
<dbReference type="GO" id="GO:0005634">
    <property type="term" value="C:nucleus"/>
    <property type="evidence" value="ECO:0007669"/>
    <property type="project" value="TreeGrafter"/>
</dbReference>
<dbReference type="SUPFAM" id="SSF53474">
    <property type="entry name" value="alpha/beta-Hydrolases"/>
    <property type="match status" value="1"/>
</dbReference>
<proteinExistence type="inferred from homology"/>
<comment type="similarity">
    <text evidence="1">Belongs to the LovG family.</text>
</comment>
<protein>
    <submittedName>
        <fullName evidence="4">Citrinin biosynthesis oxydoreductase CtnB</fullName>
    </submittedName>
</protein>
<reference evidence="4 5" key="1">
    <citation type="journal article" date="2016" name="Genome Biol. Evol.">
        <title>Divergent and convergent evolution of fungal pathogenicity.</title>
        <authorList>
            <person name="Shang Y."/>
            <person name="Xiao G."/>
            <person name="Zheng P."/>
            <person name="Cen K."/>
            <person name="Zhan S."/>
            <person name="Wang C."/>
        </authorList>
    </citation>
    <scope>NUCLEOTIDE SEQUENCE [LARGE SCALE GENOMIC DNA]</scope>
    <source>
        <strain evidence="4 5">RCEF 1005</strain>
    </source>
</reference>
<name>A0A162N5E0_CORDF</name>
<dbReference type="OrthoDB" id="4861614at2759"/>
<keyword evidence="2" id="KW-0378">Hydrolase</keyword>
<dbReference type="InterPro" id="IPR029058">
    <property type="entry name" value="AB_hydrolase_fold"/>
</dbReference>
<keyword evidence="5" id="KW-1185">Reference proteome</keyword>
<sequence>MRLEPENNHHLPRILCLHGGGTSSEIFRRQCRTLIRLIAPYFRLVFANGPYPCEVAGPDVSAVYASYGPFRRWLRWLPEHPWVDNADGANAIEASMQSAMAQDDAQGGRGDWVGLIGFSQGGKVAASVLLETQVRAETAARRPSWATDSSPVWFAGVQWRFGILLASRAPIVALSDLTMALDGVGFPSDLFSQPPVVGDHVENDHRLRIPTVHVHGTRDAGIKYHRALLQDFTATTSAELVEWEGNHRVPIKTAEAMRIVEATLRAAKVRETVLSSSRGGDDFRSRDQV</sequence>
<evidence type="ECO:0000313" key="5">
    <source>
        <dbReference type="Proteomes" id="UP000076881"/>
    </source>
</evidence>
<dbReference type="Pfam" id="PF03959">
    <property type="entry name" value="FSH1"/>
    <property type="match status" value="1"/>
</dbReference>
<gene>
    <name evidence="4" type="ORF">LEL_07797</name>
</gene>
<dbReference type="AlphaFoldDB" id="A0A162N5E0"/>
<comment type="caution">
    <text evidence="4">The sequence shown here is derived from an EMBL/GenBank/DDBJ whole genome shotgun (WGS) entry which is preliminary data.</text>
</comment>
<accession>A0A162N5E0</accession>
<dbReference type="GO" id="GO:0005737">
    <property type="term" value="C:cytoplasm"/>
    <property type="evidence" value="ECO:0007669"/>
    <property type="project" value="TreeGrafter"/>
</dbReference>
<dbReference type="Gene3D" id="3.40.50.1820">
    <property type="entry name" value="alpha/beta hydrolase"/>
    <property type="match status" value="1"/>
</dbReference>
<feature type="domain" description="Serine hydrolase" evidence="3">
    <location>
        <begin position="12"/>
        <end position="255"/>
    </location>
</feature>
<dbReference type="PANTHER" id="PTHR48070">
    <property type="entry name" value="ESTERASE OVCA2"/>
    <property type="match status" value="1"/>
</dbReference>
<organism evidence="4 5">
    <name type="scientific">Akanthomyces lecanii RCEF 1005</name>
    <dbReference type="NCBI Taxonomy" id="1081108"/>
    <lineage>
        <taxon>Eukaryota</taxon>
        <taxon>Fungi</taxon>
        <taxon>Dikarya</taxon>
        <taxon>Ascomycota</taxon>
        <taxon>Pezizomycotina</taxon>
        <taxon>Sordariomycetes</taxon>
        <taxon>Hypocreomycetidae</taxon>
        <taxon>Hypocreales</taxon>
        <taxon>Cordycipitaceae</taxon>
        <taxon>Akanthomyces</taxon>
        <taxon>Cordyceps confragosa</taxon>
    </lineage>
</organism>
<evidence type="ECO:0000256" key="1">
    <source>
        <dbReference type="ARBA" id="ARBA00005863"/>
    </source>
</evidence>
<dbReference type="InterPro" id="IPR005645">
    <property type="entry name" value="FSH-like_dom"/>
</dbReference>
<dbReference type="STRING" id="1081108.A0A162N5E0"/>
<evidence type="ECO:0000259" key="3">
    <source>
        <dbReference type="Pfam" id="PF03959"/>
    </source>
</evidence>
<dbReference type="GO" id="GO:0044550">
    <property type="term" value="P:secondary metabolite biosynthetic process"/>
    <property type="evidence" value="ECO:0007669"/>
    <property type="project" value="TreeGrafter"/>
</dbReference>
<dbReference type="GO" id="GO:0016787">
    <property type="term" value="F:hydrolase activity"/>
    <property type="evidence" value="ECO:0007669"/>
    <property type="project" value="UniProtKB-KW"/>
</dbReference>
<evidence type="ECO:0000256" key="2">
    <source>
        <dbReference type="ARBA" id="ARBA00022801"/>
    </source>
</evidence>
<dbReference type="EMBL" id="AZHF01000005">
    <property type="protein sequence ID" value="OAA75809.1"/>
    <property type="molecule type" value="Genomic_DNA"/>
</dbReference>
<evidence type="ECO:0000313" key="4">
    <source>
        <dbReference type="EMBL" id="OAA75809.1"/>
    </source>
</evidence>
<dbReference type="Proteomes" id="UP000076881">
    <property type="component" value="Unassembled WGS sequence"/>
</dbReference>
<dbReference type="PANTHER" id="PTHR48070:SF3">
    <property type="entry name" value="ESTERASE DBAE-RELATED"/>
    <property type="match status" value="1"/>
</dbReference>